<evidence type="ECO:0000313" key="6">
    <source>
        <dbReference type="EMBL" id="ARU94310.1"/>
    </source>
</evidence>
<keyword evidence="8" id="KW-1185">Reference proteome</keyword>
<feature type="domain" description="HTH lysR-type" evidence="5">
    <location>
        <begin position="1"/>
        <end position="59"/>
    </location>
</feature>
<dbReference type="EMBL" id="CP015579">
    <property type="protein sequence ID" value="ARU94310.1"/>
    <property type="molecule type" value="Genomic_DNA"/>
</dbReference>
<dbReference type="InterPro" id="IPR036388">
    <property type="entry name" value="WH-like_DNA-bd_sf"/>
</dbReference>
<dbReference type="AlphaFoldDB" id="A0A1Y0L9C7"/>
<dbReference type="Pfam" id="PF00126">
    <property type="entry name" value="HTH_1"/>
    <property type="match status" value="1"/>
</dbReference>
<dbReference type="KEGG" id="tci:A7K98_11320"/>
<dbReference type="Gene3D" id="3.40.190.290">
    <property type="match status" value="1"/>
</dbReference>
<dbReference type="Gene3D" id="1.10.10.10">
    <property type="entry name" value="Winged helix-like DNA-binding domain superfamily/Winged helix DNA-binding domain"/>
    <property type="match status" value="1"/>
</dbReference>
<dbReference type="PROSITE" id="PS50931">
    <property type="entry name" value="HTH_LYSR"/>
    <property type="match status" value="1"/>
</dbReference>
<evidence type="ECO:0000256" key="4">
    <source>
        <dbReference type="ARBA" id="ARBA00023163"/>
    </source>
</evidence>
<dbReference type="PANTHER" id="PTHR30537">
    <property type="entry name" value="HTH-TYPE TRANSCRIPTIONAL REGULATOR"/>
    <property type="match status" value="1"/>
</dbReference>
<comment type="similarity">
    <text evidence="1">Belongs to the LysR transcriptional regulatory family.</text>
</comment>
<dbReference type="Proteomes" id="UP000195729">
    <property type="component" value="Chromosome"/>
</dbReference>
<dbReference type="GO" id="GO:0003700">
    <property type="term" value="F:DNA-binding transcription factor activity"/>
    <property type="evidence" value="ECO:0007669"/>
    <property type="project" value="InterPro"/>
</dbReference>
<dbReference type="InterPro" id="IPR005119">
    <property type="entry name" value="LysR_subst-bd"/>
</dbReference>
<evidence type="ECO:0000313" key="8">
    <source>
        <dbReference type="Proteomes" id="UP000195729"/>
    </source>
</evidence>
<evidence type="ECO:0000256" key="2">
    <source>
        <dbReference type="ARBA" id="ARBA00023015"/>
    </source>
</evidence>
<dbReference type="GO" id="GO:0006351">
    <property type="term" value="P:DNA-templated transcription"/>
    <property type="evidence" value="ECO:0007669"/>
    <property type="project" value="TreeGrafter"/>
</dbReference>
<evidence type="ECO:0000256" key="1">
    <source>
        <dbReference type="ARBA" id="ARBA00009437"/>
    </source>
</evidence>
<accession>A0A1Y0L9C7</accession>
<keyword evidence="3" id="KW-0238">DNA-binding</keyword>
<evidence type="ECO:0000313" key="7">
    <source>
        <dbReference type="EMBL" id="ARU98350.1"/>
    </source>
</evidence>
<dbReference type="EMBL" id="CP015581">
    <property type="protein sequence ID" value="ARU98350.1"/>
    <property type="molecule type" value="Genomic_DNA"/>
</dbReference>
<evidence type="ECO:0000259" key="5">
    <source>
        <dbReference type="PROSITE" id="PS50931"/>
    </source>
</evidence>
<dbReference type="RefSeq" id="WP_087488670.1">
    <property type="nucleotide sequence ID" value="NZ_CP015579.1"/>
</dbReference>
<evidence type="ECO:0000313" key="9">
    <source>
        <dbReference type="Proteomes" id="UP000195814"/>
    </source>
</evidence>
<organism evidence="6 9">
    <name type="scientific">Tatumella citrea</name>
    <name type="common">Pantoea citrea</name>
    <dbReference type="NCBI Taxonomy" id="53336"/>
    <lineage>
        <taxon>Bacteria</taxon>
        <taxon>Pseudomonadati</taxon>
        <taxon>Pseudomonadota</taxon>
        <taxon>Gammaproteobacteria</taxon>
        <taxon>Enterobacterales</taxon>
        <taxon>Erwiniaceae</taxon>
        <taxon>Tatumella</taxon>
    </lineage>
</organism>
<dbReference type="OrthoDB" id="6428912at2"/>
<dbReference type="InterPro" id="IPR058163">
    <property type="entry name" value="LysR-type_TF_proteobact-type"/>
</dbReference>
<keyword evidence="2" id="KW-0805">Transcription regulation</keyword>
<protein>
    <submittedName>
        <fullName evidence="6">Transcriptional regulator</fullName>
    </submittedName>
</protein>
<dbReference type="Proteomes" id="UP000195814">
    <property type="component" value="Chromosome"/>
</dbReference>
<sequence length="307" mass="34346">MKNLDDIEAFVRVVECGDFTGAARVMNVTAGAVSKQIKRLEQSLCITLFERSTRKIRVTVAGLEIYEHFKTGLESFNQAKLIAEHGLNSLSGSISISSPSTFNHCFLIPAIDAFRKMHPEVSFSLESCDRIVDLYASATDIAIRSAELTDSRLIARKIFDQHRVVVCAPDLLSGFAVPLDMTDLARLPAVTFGYPGYPSALWSLEHQENGEVQSVRPKKMLMTDDGTTLLTWALQGQGIALRESWSINNYLQSGQLIRLIPEWQESVSSLWLIRTSYRGSPARLNVFSEFLITFCRQKLSLMYDGNL</sequence>
<dbReference type="PANTHER" id="PTHR30537:SF21">
    <property type="entry name" value="HTH-TYPE TRANSCRIPTIONAL REGULATOR SINR-RELATED"/>
    <property type="match status" value="1"/>
</dbReference>
<dbReference type="Pfam" id="PF03466">
    <property type="entry name" value="LysR_substrate"/>
    <property type="match status" value="1"/>
</dbReference>
<dbReference type="SUPFAM" id="SSF53850">
    <property type="entry name" value="Periplasmic binding protein-like II"/>
    <property type="match status" value="1"/>
</dbReference>
<reference evidence="8 9" key="1">
    <citation type="submission" date="2016-05" db="EMBL/GenBank/DDBJ databases">
        <title>Complete genome sequence of two 2,5-diketo-D-glunonic acid producing strain Tatumella citrea.</title>
        <authorList>
            <person name="Duan C."/>
            <person name="Yang J."/>
            <person name="Yang S."/>
        </authorList>
    </citation>
    <scope>NUCLEOTIDE SEQUENCE [LARGE SCALE GENOMIC DNA]</scope>
    <source>
        <strain evidence="7 8">ATCC 39140</strain>
        <strain evidence="6 9">DSM 13699</strain>
    </source>
</reference>
<evidence type="ECO:0000256" key="3">
    <source>
        <dbReference type="ARBA" id="ARBA00023125"/>
    </source>
</evidence>
<dbReference type="SUPFAM" id="SSF46785">
    <property type="entry name" value="Winged helix' DNA-binding domain"/>
    <property type="match status" value="1"/>
</dbReference>
<dbReference type="FunFam" id="1.10.10.10:FF:000001">
    <property type="entry name" value="LysR family transcriptional regulator"/>
    <property type="match status" value="1"/>
</dbReference>
<keyword evidence="4" id="KW-0804">Transcription</keyword>
<name>A0A1Y0L9C7_TATCI</name>
<dbReference type="GO" id="GO:0043565">
    <property type="term" value="F:sequence-specific DNA binding"/>
    <property type="evidence" value="ECO:0007669"/>
    <property type="project" value="TreeGrafter"/>
</dbReference>
<dbReference type="PRINTS" id="PR00039">
    <property type="entry name" value="HTHLYSR"/>
</dbReference>
<dbReference type="InterPro" id="IPR036390">
    <property type="entry name" value="WH_DNA-bd_sf"/>
</dbReference>
<dbReference type="InterPro" id="IPR000847">
    <property type="entry name" value="LysR_HTH_N"/>
</dbReference>
<gene>
    <name evidence="6" type="ORF">A7K98_11320</name>
    <name evidence="7" type="ORF">A7K99_11320</name>
</gene>
<dbReference type="CDD" id="cd08422">
    <property type="entry name" value="PBP2_CrgA_like"/>
    <property type="match status" value="1"/>
</dbReference>
<proteinExistence type="inferred from homology"/>